<dbReference type="EMBL" id="MN740916">
    <property type="protein sequence ID" value="QHU17536.1"/>
    <property type="molecule type" value="Genomic_DNA"/>
</dbReference>
<protein>
    <submittedName>
        <fullName evidence="2">Uncharacterized protein</fullName>
    </submittedName>
</protein>
<keyword evidence="1" id="KW-0812">Transmembrane</keyword>
<proteinExistence type="predicted"/>
<reference evidence="2" key="1">
    <citation type="journal article" date="2020" name="Nature">
        <title>Giant virus diversity and host interactions through global metagenomics.</title>
        <authorList>
            <person name="Schulz F."/>
            <person name="Roux S."/>
            <person name="Paez-Espino D."/>
            <person name="Jungbluth S."/>
            <person name="Walsh D.A."/>
            <person name="Denef V.J."/>
            <person name="McMahon K.D."/>
            <person name="Konstantinidis K.T."/>
            <person name="Eloe-Fadrosh E.A."/>
            <person name="Kyrpides N.C."/>
            <person name="Woyke T."/>
        </authorList>
    </citation>
    <scope>NUCLEOTIDE SEQUENCE</scope>
    <source>
        <strain evidence="2">GVMAG-S-3300012919-55</strain>
    </source>
</reference>
<keyword evidence="1" id="KW-0472">Membrane</keyword>
<name>A0A6C0KK35_9ZZZZ</name>
<dbReference type="AlphaFoldDB" id="A0A6C0KK35"/>
<evidence type="ECO:0000256" key="1">
    <source>
        <dbReference type="SAM" id="Phobius"/>
    </source>
</evidence>
<feature type="transmembrane region" description="Helical" evidence="1">
    <location>
        <begin position="57"/>
        <end position="75"/>
    </location>
</feature>
<accession>A0A6C0KK35</accession>
<evidence type="ECO:0000313" key="2">
    <source>
        <dbReference type="EMBL" id="QHU17536.1"/>
    </source>
</evidence>
<sequence length="128" mass="15062">MWEQLGNEPAPHASVAAGDIKMHIFMNRHRYVKNYKFDLTQIETLAYKYYSKHYPPYSLAAYYSGGISLYANVVMKQYIARMKIRTIIKNCALLYMIFRNSQEKIYAPGGPFEKEAAMRWNIYWDNVA</sequence>
<organism evidence="2">
    <name type="scientific">viral metagenome</name>
    <dbReference type="NCBI Taxonomy" id="1070528"/>
    <lineage>
        <taxon>unclassified sequences</taxon>
        <taxon>metagenomes</taxon>
        <taxon>organismal metagenomes</taxon>
    </lineage>
</organism>
<keyword evidence="1" id="KW-1133">Transmembrane helix</keyword>